<dbReference type="InterPro" id="IPR013786">
    <property type="entry name" value="AcylCoA_DH/ox_N"/>
</dbReference>
<dbReference type="Proteomes" id="UP000275401">
    <property type="component" value="Unassembled WGS sequence"/>
</dbReference>
<dbReference type="RefSeq" id="WP_123098349.1">
    <property type="nucleotide sequence ID" value="NZ_RIBZ01000032.1"/>
</dbReference>
<dbReference type="Gene3D" id="2.40.110.10">
    <property type="entry name" value="Butyryl-CoA Dehydrogenase, subunit A, domain 2"/>
    <property type="match status" value="1"/>
</dbReference>
<dbReference type="Gene3D" id="1.10.540.10">
    <property type="entry name" value="Acyl-CoA dehydrogenase/oxidase, N-terminal domain"/>
    <property type="match status" value="2"/>
</dbReference>
<dbReference type="Pfam" id="PF02770">
    <property type="entry name" value="Acyl-CoA_dh_M"/>
    <property type="match status" value="1"/>
</dbReference>
<evidence type="ECO:0000256" key="3">
    <source>
        <dbReference type="ARBA" id="ARBA00022630"/>
    </source>
</evidence>
<dbReference type="Pfam" id="PF00441">
    <property type="entry name" value="Acyl-CoA_dh_1"/>
    <property type="match status" value="1"/>
</dbReference>
<dbReference type="SUPFAM" id="SSF56645">
    <property type="entry name" value="Acyl-CoA dehydrogenase NM domain-like"/>
    <property type="match status" value="1"/>
</dbReference>
<evidence type="ECO:0000259" key="8">
    <source>
        <dbReference type="Pfam" id="PF02771"/>
    </source>
</evidence>
<gene>
    <name evidence="9" type="ORF">EEJ42_02235</name>
</gene>
<dbReference type="SUPFAM" id="SSF47203">
    <property type="entry name" value="Acyl-CoA dehydrogenase C-terminal domain-like"/>
    <property type="match status" value="1"/>
</dbReference>
<evidence type="ECO:0000313" key="9">
    <source>
        <dbReference type="EMBL" id="RNG37360.1"/>
    </source>
</evidence>
<evidence type="ECO:0000259" key="6">
    <source>
        <dbReference type="Pfam" id="PF00441"/>
    </source>
</evidence>
<comment type="similarity">
    <text evidence="2 5">Belongs to the acyl-CoA dehydrogenase family.</text>
</comment>
<dbReference type="InterPro" id="IPR006091">
    <property type="entry name" value="Acyl-CoA_Oxase/DH_mid-dom"/>
</dbReference>
<feature type="domain" description="Acyl-CoA dehydrogenase/oxidase N-terminal" evidence="8">
    <location>
        <begin position="64"/>
        <end position="135"/>
    </location>
</feature>
<accession>A0A3M8X867</accession>
<dbReference type="GO" id="GO:0050660">
    <property type="term" value="F:flavin adenine dinucleotide binding"/>
    <property type="evidence" value="ECO:0007669"/>
    <property type="project" value="InterPro"/>
</dbReference>
<name>A0A3M8X867_9ACTN</name>
<dbReference type="EMBL" id="RIBZ01000032">
    <property type="protein sequence ID" value="RNG37360.1"/>
    <property type="molecule type" value="Genomic_DNA"/>
</dbReference>
<comment type="caution">
    <text evidence="9">The sequence shown here is derived from an EMBL/GenBank/DDBJ whole genome shotgun (WGS) entry which is preliminary data.</text>
</comment>
<keyword evidence="10" id="KW-1185">Reference proteome</keyword>
<organism evidence="9 10">
    <name type="scientific">Streptomyces botrytidirepellens</name>
    <dbReference type="NCBI Taxonomy" id="2486417"/>
    <lineage>
        <taxon>Bacteria</taxon>
        <taxon>Bacillati</taxon>
        <taxon>Actinomycetota</taxon>
        <taxon>Actinomycetes</taxon>
        <taxon>Kitasatosporales</taxon>
        <taxon>Streptomycetaceae</taxon>
        <taxon>Streptomyces</taxon>
    </lineage>
</organism>
<dbReference type="InterPro" id="IPR036250">
    <property type="entry name" value="AcylCo_DH-like_C"/>
</dbReference>
<comment type="cofactor">
    <cofactor evidence="1 5">
        <name>FAD</name>
        <dbReference type="ChEBI" id="CHEBI:57692"/>
    </cofactor>
</comment>
<dbReference type="PANTHER" id="PTHR43884:SF12">
    <property type="entry name" value="ISOVALERYL-COA DEHYDROGENASE, MITOCHONDRIAL-RELATED"/>
    <property type="match status" value="1"/>
</dbReference>
<dbReference type="Pfam" id="PF02771">
    <property type="entry name" value="Acyl-CoA_dh_N"/>
    <property type="match status" value="1"/>
</dbReference>
<feature type="domain" description="Acyl-CoA oxidase/dehydrogenase middle" evidence="7">
    <location>
        <begin position="141"/>
        <end position="233"/>
    </location>
</feature>
<dbReference type="PANTHER" id="PTHR43884">
    <property type="entry name" value="ACYL-COA DEHYDROGENASE"/>
    <property type="match status" value="1"/>
</dbReference>
<dbReference type="InterPro" id="IPR037069">
    <property type="entry name" value="AcylCoA_DH/ox_N_sf"/>
</dbReference>
<dbReference type="InterPro" id="IPR009075">
    <property type="entry name" value="AcylCo_DH/oxidase_C"/>
</dbReference>
<keyword evidence="4 5" id="KW-0274">FAD</keyword>
<evidence type="ECO:0000313" key="10">
    <source>
        <dbReference type="Proteomes" id="UP000275401"/>
    </source>
</evidence>
<evidence type="ECO:0000256" key="5">
    <source>
        <dbReference type="RuleBase" id="RU362125"/>
    </source>
</evidence>
<dbReference type="GO" id="GO:0003995">
    <property type="term" value="F:acyl-CoA dehydrogenase activity"/>
    <property type="evidence" value="ECO:0007669"/>
    <property type="project" value="TreeGrafter"/>
</dbReference>
<dbReference type="InterPro" id="IPR046373">
    <property type="entry name" value="Acyl-CoA_Oxase/DH_mid-dom_sf"/>
</dbReference>
<protein>
    <submittedName>
        <fullName evidence="9">Acyl-CoA dehydrogenase</fullName>
    </submittedName>
</protein>
<evidence type="ECO:0000256" key="4">
    <source>
        <dbReference type="ARBA" id="ARBA00022827"/>
    </source>
</evidence>
<proteinExistence type="inferred from homology"/>
<evidence type="ECO:0000259" key="7">
    <source>
        <dbReference type="Pfam" id="PF02770"/>
    </source>
</evidence>
<dbReference type="Gene3D" id="1.20.140.10">
    <property type="entry name" value="Butyryl-CoA Dehydrogenase, subunit A, domain 3"/>
    <property type="match status" value="1"/>
</dbReference>
<keyword evidence="5" id="KW-0560">Oxidoreductase</keyword>
<keyword evidence="3 5" id="KW-0285">Flavoprotein</keyword>
<evidence type="ECO:0000256" key="2">
    <source>
        <dbReference type="ARBA" id="ARBA00009347"/>
    </source>
</evidence>
<dbReference type="AlphaFoldDB" id="A0A3M8X867"/>
<feature type="domain" description="Acyl-CoA dehydrogenase/oxidase C-terminal" evidence="6">
    <location>
        <begin position="245"/>
        <end position="394"/>
    </location>
</feature>
<evidence type="ECO:0000256" key="1">
    <source>
        <dbReference type="ARBA" id="ARBA00001974"/>
    </source>
</evidence>
<reference evidence="9 10" key="1">
    <citation type="submission" date="2018-11" db="EMBL/GenBank/DDBJ databases">
        <title>The Potential of Streptomyces as Biocontrol Agents against the Tomato grey mould, Botrytis cinerea (Gray mold) Frontiers in Microbiology.</title>
        <authorList>
            <person name="Li D."/>
        </authorList>
    </citation>
    <scope>NUCLEOTIDE SEQUENCE [LARGE SCALE GENOMIC DNA]</scope>
    <source>
        <strain evidence="9 10">NEAU-LD23</strain>
    </source>
</reference>
<dbReference type="InterPro" id="IPR009100">
    <property type="entry name" value="AcylCoA_DH/oxidase_NM_dom_sf"/>
</dbReference>
<sequence>MSTSHLTAQHEHLREQVRTFAEAEVVPRVAQMESSMSVDHELPTLIAQQGWVGATVPTAYGGMAADEGPVGEDCPAADGGLAAGHLAKTIIIEELGRACGAMAAMVQASQLGTAKIIYSGNDEQKNTWLPQIAAGTCLPTIAVTEKVSGSHVLGMQSSARRKGRGYVLNGRKVFVGNSHIGHLHGVVMRTGEGSRGLSAFLVEADRRGVTVAPHQPSLGLHGFSLGEVIFDNCHIPAANLIGEEGDGLNVAYSSSVLYGRPNLAAVSLGIHQSILDETIQFVKQRKRYGGSLSELPTIQQKLGLMQSRLITARTMVYEAVHLLDRGAACDAELMNSKYISVEATIDSARAAMEIHAADGLRTDRPLQRLVRDAFHTWAPAGTGDVQLHRLAEEALGASQGQWSQRLARSAV</sequence>